<keyword evidence="3" id="KW-1185">Reference proteome</keyword>
<feature type="transmembrane region" description="Helical" evidence="1">
    <location>
        <begin position="92"/>
        <end position="114"/>
    </location>
</feature>
<keyword evidence="1" id="KW-0472">Membrane</keyword>
<dbReference type="RefSeq" id="WP_215216417.1">
    <property type="nucleotide sequence ID" value="NZ_CP075587.1"/>
</dbReference>
<keyword evidence="1" id="KW-0812">Transmembrane</keyword>
<dbReference type="EMBL" id="CP075587">
    <property type="protein sequence ID" value="QYF48045.1"/>
    <property type="molecule type" value="Genomic_DNA"/>
</dbReference>
<protein>
    <submittedName>
        <fullName evidence="2">Uncharacterized protein</fullName>
    </submittedName>
</protein>
<proteinExistence type="predicted"/>
<organism evidence="2 3">
    <name type="scientific">Candidatus Rhabdochlamydia oedothoracis</name>
    <dbReference type="NCBI Taxonomy" id="2720720"/>
    <lineage>
        <taxon>Bacteria</taxon>
        <taxon>Pseudomonadati</taxon>
        <taxon>Chlamydiota</taxon>
        <taxon>Chlamydiia</taxon>
        <taxon>Parachlamydiales</taxon>
        <taxon>Candidatus Rhabdochlamydiaceae</taxon>
        <taxon>Candidatus Rhabdochlamydia</taxon>
    </lineage>
</organism>
<feature type="transmembrane region" description="Helical" evidence="1">
    <location>
        <begin position="134"/>
        <end position="159"/>
    </location>
</feature>
<accession>A0ABX8UYL1</accession>
<feature type="transmembrane region" description="Helical" evidence="1">
    <location>
        <begin position="37"/>
        <end position="57"/>
    </location>
</feature>
<name>A0ABX8UYL1_9BACT</name>
<feature type="transmembrane region" description="Helical" evidence="1">
    <location>
        <begin position="6"/>
        <end position="25"/>
    </location>
</feature>
<evidence type="ECO:0000313" key="3">
    <source>
        <dbReference type="Proteomes" id="UP000826014"/>
    </source>
</evidence>
<sequence>MWVVPVIPFVLQAIAMVFDEGYFHIKRTLPLWERIGHPIDTLSVLICFFFALFVPFSFSTLKIYLLFAAISCVLVTKDEFVHKHHCCARENWLHALLFTLQPITLGLAGFIWPISQEKPVASWMQHWLSKPQILHNFLLFQVVVLILFLVYQLIFWNLVWKEKCVEKE</sequence>
<evidence type="ECO:0000256" key="1">
    <source>
        <dbReference type="SAM" id="Phobius"/>
    </source>
</evidence>
<dbReference type="Proteomes" id="UP000826014">
    <property type="component" value="Chromosome"/>
</dbReference>
<evidence type="ECO:0000313" key="2">
    <source>
        <dbReference type="EMBL" id="QYF48045.1"/>
    </source>
</evidence>
<gene>
    <name evidence="2" type="ORF">RHABOEDO_000136</name>
</gene>
<keyword evidence="1" id="KW-1133">Transmembrane helix</keyword>
<reference evidence="2 3" key="1">
    <citation type="journal article" date="2022" name="bioRxiv">
        <title>Ecology and evolution of chlamydial symbionts of arthropods.</title>
        <authorList>
            <person name="Halter T."/>
            <person name="Koestlbacher S."/>
            <person name="Collingro A."/>
            <person name="Sixt B.S."/>
            <person name="Toenshoff E.R."/>
            <person name="Hendrickx F."/>
            <person name="Kostanjsek R."/>
            <person name="Horn M."/>
        </authorList>
    </citation>
    <scope>NUCLEOTIDE SEQUENCE [LARGE SCALE GENOMIC DNA]</scope>
    <source>
        <strain evidence="2">W744xW776</strain>
    </source>
</reference>